<reference evidence="2" key="1">
    <citation type="journal article" date="2018" name="Nat. Plants">
        <title>Whole-genome landscape of Medicago truncatula symbiotic genes.</title>
        <authorList>
            <person name="Pecrix Y."/>
            <person name="Gamas P."/>
            <person name="Carrere S."/>
        </authorList>
    </citation>
    <scope>NUCLEOTIDE SEQUENCE</scope>
    <source>
        <tissue evidence="2">Leaves</tissue>
    </source>
</reference>
<evidence type="ECO:0000313" key="2">
    <source>
        <dbReference type="EMBL" id="RHN66397.1"/>
    </source>
</evidence>
<comment type="caution">
    <text evidence="2">The sequence shown here is derived from an EMBL/GenBank/DDBJ whole genome shotgun (WGS) entry which is preliminary data.</text>
</comment>
<evidence type="ECO:0008006" key="3">
    <source>
        <dbReference type="Google" id="ProtNLM"/>
    </source>
</evidence>
<name>A0A396ITX8_MEDTR</name>
<keyword evidence="1" id="KW-1133">Transmembrane helix</keyword>
<dbReference type="Proteomes" id="UP000265566">
    <property type="component" value="Chromosome 3"/>
</dbReference>
<feature type="transmembrane region" description="Helical" evidence="1">
    <location>
        <begin position="24"/>
        <end position="45"/>
    </location>
</feature>
<feature type="transmembrane region" description="Helical" evidence="1">
    <location>
        <begin position="52"/>
        <end position="71"/>
    </location>
</feature>
<dbReference type="AlphaFoldDB" id="A0A396ITX8"/>
<keyword evidence="1" id="KW-0472">Membrane</keyword>
<sequence>MLHHILKLHSISLLHLMIRFSDTWLGFKIVCEFLILISINVVVSITRNIRPWFKIFGSFLLFLSVNVIVIIS</sequence>
<gene>
    <name evidence="2" type="ORF">MtrunA17_Chr3g0090461</name>
</gene>
<dbReference type="Gramene" id="rna14367">
    <property type="protein sequence ID" value="RHN66397.1"/>
    <property type="gene ID" value="gene14367"/>
</dbReference>
<proteinExistence type="predicted"/>
<protein>
    <recommendedName>
        <fullName evidence="3">Transmembrane protein</fullName>
    </recommendedName>
</protein>
<accession>A0A396ITX8</accession>
<organism evidence="2">
    <name type="scientific">Medicago truncatula</name>
    <name type="common">Barrel medic</name>
    <name type="synonym">Medicago tribuloides</name>
    <dbReference type="NCBI Taxonomy" id="3880"/>
    <lineage>
        <taxon>Eukaryota</taxon>
        <taxon>Viridiplantae</taxon>
        <taxon>Streptophyta</taxon>
        <taxon>Embryophyta</taxon>
        <taxon>Tracheophyta</taxon>
        <taxon>Spermatophyta</taxon>
        <taxon>Magnoliopsida</taxon>
        <taxon>eudicotyledons</taxon>
        <taxon>Gunneridae</taxon>
        <taxon>Pentapetalae</taxon>
        <taxon>rosids</taxon>
        <taxon>fabids</taxon>
        <taxon>Fabales</taxon>
        <taxon>Fabaceae</taxon>
        <taxon>Papilionoideae</taxon>
        <taxon>50 kb inversion clade</taxon>
        <taxon>NPAAA clade</taxon>
        <taxon>Hologalegina</taxon>
        <taxon>IRL clade</taxon>
        <taxon>Trifolieae</taxon>
        <taxon>Medicago</taxon>
    </lineage>
</organism>
<dbReference type="EMBL" id="PSQE01000003">
    <property type="protein sequence ID" value="RHN66397.1"/>
    <property type="molecule type" value="Genomic_DNA"/>
</dbReference>
<evidence type="ECO:0000256" key="1">
    <source>
        <dbReference type="SAM" id="Phobius"/>
    </source>
</evidence>
<keyword evidence="1" id="KW-0812">Transmembrane</keyword>